<comment type="similarity">
    <text evidence="1">Belongs to the glycosyl hydrolase 32 family.</text>
</comment>
<sequence length="520" mass="59812">MYHESDSGRKTMGDVDVVYHDGMYHLFHLVLPNHDFIAHAVSDDGLAWHRVENALFIGHPGAWDDSMLWTMHVSPNPYKPGSWRMFYTGLSQHDNGLVQRLGMATSDDLYQWVKSPVRWVNQCKRCRITDAPPSLINAPYDEESHFPLESPAPYYESKLSEGRRWISFRDPFYYYDEGRGWLMAAARVPDGPVCRRGCVSLMEETAENQFEAHPSLFHPGLYDDIEVPNLMKLRGERYLIGSIREDAKIRYWHAADLEKPWANFFDNVLLPKGNYAGRICFDDHGPMIWNFYSHDITRRTVKNLLPPPKRIRQLSDGQLQVASFEGFDQEIKADATPQMFQISKMLTDKDGSAEVNHDAGSIRLRNDYGFQAFLFGATVNCFRLRARLDMQGNGKCGLVFRIDPDSQDGYFLSLDMYRGVAQLRSWRTDNGATGEHMMSFDTLQAGYWRSRLDRPCEIRLVAYGSYIEFSIDHRIVISLADQTFSEGKIGVYVESACLDIDQIHLERMHRPVSTDETLAQ</sequence>
<organism evidence="5 6">
    <name type="scientific">Blastopirellula retiformator</name>
    <dbReference type="NCBI Taxonomy" id="2527970"/>
    <lineage>
        <taxon>Bacteria</taxon>
        <taxon>Pseudomonadati</taxon>
        <taxon>Planctomycetota</taxon>
        <taxon>Planctomycetia</taxon>
        <taxon>Pirellulales</taxon>
        <taxon>Pirellulaceae</taxon>
        <taxon>Blastopirellula</taxon>
    </lineage>
</organism>
<dbReference type="SMART" id="SM00640">
    <property type="entry name" value="Glyco_32"/>
    <property type="match status" value="1"/>
</dbReference>
<proteinExistence type="inferred from homology"/>
<dbReference type="AlphaFoldDB" id="A0A5C5VJW0"/>
<dbReference type="GO" id="GO:0005975">
    <property type="term" value="P:carbohydrate metabolic process"/>
    <property type="evidence" value="ECO:0007669"/>
    <property type="project" value="InterPro"/>
</dbReference>
<protein>
    <recommendedName>
        <fullName evidence="4">Glycosyl hydrolase family 32 N-terminal domain-containing protein</fullName>
    </recommendedName>
</protein>
<dbReference type="InterPro" id="IPR001362">
    <property type="entry name" value="Glyco_hydro_32"/>
</dbReference>
<dbReference type="InterPro" id="IPR023296">
    <property type="entry name" value="Glyco_hydro_beta-prop_sf"/>
</dbReference>
<dbReference type="Pfam" id="PF00251">
    <property type="entry name" value="Glyco_hydro_32N"/>
    <property type="match status" value="1"/>
</dbReference>
<keyword evidence="6" id="KW-1185">Reference proteome</keyword>
<comment type="caution">
    <text evidence="5">The sequence shown here is derived from an EMBL/GenBank/DDBJ whole genome shotgun (WGS) entry which is preliminary data.</text>
</comment>
<evidence type="ECO:0000256" key="2">
    <source>
        <dbReference type="ARBA" id="ARBA00022801"/>
    </source>
</evidence>
<dbReference type="OrthoDB" id="9759709at2"/>
<dbReference type="Gene3D" id="2.115.10.20">
    <property type="entry name" value="Glycosyl hydrolase domain, family 43"/>
    <property type="match status" value="1"/>
</dbReference>
<reference evidence="5 6" key="1">
    <citation type="submission" date="2019-02" db="EMBL/GenBank/DDBJ databases">
        <title>Deep-cultivation of Planctomycetes and their phenomic and genomic characterization uncovers novel biology.</title>
        <authorList>
            <person name="Wiegand S."/>
            <person name="Jogler M."/>
            <person name="Boedeker C."/>
            <person name="Pinto D."/>
            <person name="Vollmers J."/>
            <person name="Rivas-Marin E."/>
            <person name="Kohn T."/>
            <person name="Peeters S.H."/>
            <person name="Heuer A."/>
            <person name="Rast P."/>
            <person name="Oberbeckmann S."/>
            <person name="Bunk B."/>
            <person name="Jeske O."/>
            <person name="Meyerdierks A."/>
            <person name="Storesund J.E."/>
            <person name="Kallscheuer N."/>
            <person name="Luecker S."/>
            <person name="Lage O.M."/>
            <person name="Pohl T."/>
            <person name="Merkel B.J."/>
            <person name="Hornburger P."/>
            <person name="Mueller R.-W."/>
            <person name="Bruemmer F."/>
            <person name="Labrenz M."/>
            <person name="Spormann A.M."/>
            <person name="Op Den Camp H."/>
            <person name="Overmann J."/>
            <person name="Amann R."/>
            <person name="Jetten M.S.M."/>
            <person name="Mascher T."/>
            <person name="Medema M.H."/>
            <person name="Devos D.P."/>
            <person name="Kaster A.-K."/>
            <person name="Ovreas L."/>
            <person name="Rohde M."/>
            <person name="Galperin M.Y."/>
            <person name="Jogler C."/>
        </authorList>
    </citation>
    <scope>NUCLEOTIDE SEQUENCE [LARGE SCALE GENOMIC DNA]</scope>
    <source>
        <strain evidence="5 6">Enr8</strain>
    </source>
</reference>
<keyword evidence="3" id="KW-0326">Glycosidase</keyword>
<keyword evidence="2" id="KW-0378">Hydrolase</keyword>
<evidence type="ECO:0000259" key="4">
    <source>
        <dbReference type="Pfam" id="PF00251"/>
    </source>
</evidence>
<evidence type="ECO:0000256" key="1">
    <source>
        <dbReference type="ARBA" id="ARBA00009902"/>
    </source>
</evidence>
<evidence type="ECO:0000256" key="3">
    <source>
        <dbReference type="ARBA" id="ARBA00023295"/>
    </source>
</evidence>
<feature type="domain" description="Glycosyl hydrolase family 32 N-terminal" evidence="4">
    <location>
        <begin position="17"/>
        <end position="116"/>
    </location>
</feature>
<name>A0A5C5VJW0_9BACT</name>
<dbReference type="EMBL" id="SJPF01000001">
    <property type="protein sequence ID" value="TWT38898.1"/>
    <property type="molecule type" value="Genomic_DNA"/>
</dbReference>
<dbReference type="SUPFAM" id="SSF75005">
    <property type="entry name" value="Arabinanase/levansucrase/invertase"/>
    <property type="match status" value="1"/>
</dbReference>
<dbReference type="Gene3D" id="2.60.120.560">
    <property type="entry name" value="Exo-inulinase, domain 1"/>
    <property type="match status" value="1"/>
</dbReference>
<evidence type="ECO:0000313" key="5">
    <source>
        <dbReference type="EMBL" id="TWT38898.1"/>
    </source>
</evidence>
<accession>A0A5C5VJW0</accession>
<evidence type="ECO:0000313" key="6">
    <source>
        <dbReference type="Proteomes" id="UP000318878"/>
    </source>
</evidence>
<dbReference type="Proteomes" id="UP000318878">
    <property type="component" value="Unassembled WGS sequence"/>
</dbReference>
<dbReference type="RefSeq" id="WP_146429118.1">
    <property type="nucleotide sequence ID" value="NZ_SJPF01000001.1"/>
</dbReference>
<gene>
    <name evidence="5" type="ORF">Enr8_05920</name>
</gene>
<dbReference type="CDD" id="cd18609">
    <property type="entry name" value="GH32-like"/>
    <property type="match status" value="1"/>
</dbReference>
<dbReference type="InterPro" id="IPR013148">
    <property type="entry name" value="Glyco_hydro_32_N"/>
</dbReference>
<dbReference type="GO" id="GO:0004553">
    <property type="term" value="F:hydrolase activity, hydrolyzing O-glycosyl compounds"/>
    <property type="evidence" value="ECO:0007669"/>
    <property type="project" value="InterPro"/>
</dbReference>